<dbReference type="AlphaFoldDB" id="A0A0R2HYH8"/>
<organism evidence="2 3">
    <name type="scientific">Carnobacterium divergens DSM 20623</name>
    <dbReference type="NCBI Taxonomy" id="1449336"/>
    <lineage>
        <taxon>Bacteria</taxon>
        <taxon>Bacillati</taxon>
        <taxon>Bacillota</taxon>
        <taxon>Bacilli</taxon>
        <taxon>Lactobacillales</taxon>
        <taxon>Carnobacteriaceae</taxon>
        <taxon>Carnobacterium</taxon>
    </lineage>
</organism>
<keyword evidence="1" id="KW-0472">Membrane</keyword>
<gene>
    <name evidence="2" type="ORF">IV74_GL001129</name>
</gene>
<keyword evidence="3" id="KW-1185">Reference proteome</keyword>
<proteinExistence type="predicted"/>
<feature type="transmembrane region" description="Helical" evidence="1">
    <location>
        <begin position="52"/>
        <end position="70"/>
    </location>
</feature>
<keyword evidence="1" id="KW-0812">Transmembrane</keyword>
<evidence type="ECO:0000313" key="3">
    <source>
        <dbReference type="Proteomes" id="UP000051658"/>
    </source>
</evidence>
<feature type="transmembrane region" description="Helical" evidence="1">
    <location>
        <begin position="104"/>
        <end position="122"/>
    </location>
</feature>
<comment type="caution">
    <text evidence="2">The sequence shown here is derived from an EMBL/GenBank/DDBJ whole genome shotgun (WGS) entry which is preliminary data.</text>
</comment>
<dbReference type="EMBL" id="JQBS01000001">
    <property type="protein sequence ID" value="KRN57874.1"/>
    <property type="molecule type" value="Genomic_DNA"/>
</dbReference>
<sequence>MRKRLAFHLNANRFLLYRGDKMTKRVGIEIILLIGSPLVIAELLLLFFQFPFLVSSAVGYFILVLFHLPANSPLSASADFETKKVNPHFKASLPTASSMKRLDMLKFMLLILLLIGCLYLYVEKIR</sequence>
<name>A0A0R2HYH8_CARDV</name>
<evidence type="ECO:0000256" key="1">
    <source>
        <dbReference type="SAM" id="Phobius"/>
    </source>
</evidence>
<accession>A0A0R2HYH8</accession>
<protein>
    <submittedName>
        <fullName evidence="2">Uncharacterized protein</fullName>
    </submittedName>
</protein>
<reference evidence="2 3" key="1">
    <citation type="journal article" date="2015" name="Genome Announc.">
        <title>Expanding the biotechnology potential of lactobacilli through comparative genomics of 213 strains and associated genera.</title>
        <authorList>
            <person name="Sun Z."/>
            <person name="Harris H.M."/>
            <person name="McCann A."/>
            <person name="Guo C."/>
            <person name="Argimon S."/>
            <person name="Zhang W."/>
            <person name="Yang X."/>
            <person name="Jeffery I.B."/>
            <person name="Cooney J.C."/>
            <person name="Kagawa T.F."/>
            <person name="Liu W."/>
            <person name="Song Y."/>
            <person name="Salvetti E."/>
            <person name="Wrobel A."/>
            <person name="Rasinkangas P."/>
            <person name="Parkhill J."/>
            <person name="Rea M.C."/>
            <person name="O'Sullivan O."/>
            <person name="Ritari J."/>
            <person name="Douillard F.P."/>
            <person name="Paul Ross R."/>
            <person name="Yang R."/>
            <person name="Briner A.E."/>
            <person name="Felis G.E."/>
            <person name="de Vos W.M."/>
            <person name="Barrangou R."/>
            <person name="Klaenhammer T.R."/>
            <person name="Caufield P.W."/>
            <person name="Cui Y."/>
            <person name="Zhang H."/>
            <person name="O'Toole P.W."/>
        </authorList>
    </citation>
    <scope>NUCLEOTIDE SEQUENCE [LARGE SCALE GENOMIC DNA]</scope>
    <source>
        <strain evidence="2 3">DSM 20623</strain>
    </source>
</reference>
<keyword evidence="1" id="KW-1133">Transmembrane helix</keyword>
<dbReference type="Proteomes" id="UP000051658">
    <property type="component" value="Unassembled WGS sequence"/>
</dbReference>
<dbReference type="PATRIC" id="fig|1449336.4.peg.1154"/>
<evidence type="ECO:0000313" key="2">
    <source>
        <dbReference type="EMBL" id="KRN57874.1"/>
    </source>
</evidence>
<feature type="transmembrane region" description="Helical" evidence="1">
    <location>
        <begin position="26"/>
        <end position="46"/>
    </location>
</feature>